<dbReference type="PANTHER" id="PTHR20958:SF6">
    <property type="entry name" value="GLYCINE N-ACYLTRANSFERASE-LIKE PROTEIN"/>
    <property type="match status" value="1"/>
</dbReference>
<proteinExistence type="predicted"/>
<dbReference type="CDD" id="cd04301">
    <property type="entry name" value="NAT_SF"/>
    <property type="match status" value="1"/>
</dbReference>
<reference evidence="2 3" key="1">
    <citation type="submission" date="2023-01" db="EMBL/GenBank/DDBJ databases">
        <title>Analysis of 21 Apiospora genomes using comparative genomics revels a genus with tremendous synthesis potential of carbohydrate active enzymes and secondary metabolites.</title>
        <authorList>
            <person name="Sorensen T."/>
        </authorList>
    </citation>
    <scope>NUCLEOTIDE SEQUENCE [LARGE SCALE GENOMIC DNA]</scope>
    <source>
        <strain evidence="2 3">CBS 135458</strain>
    </source>
</reference>
<dbReference type="EMBL" id="JAQQWL010000007">
    <property type="protein sequence ID" value="KAK8064470.1"/>
    <property type="molecule type" value="Genomic_DNA"/>
</dbReference>
<dbReference type="RefSeq" id="XP_066715459.1">
    <property type="nucleotide sequence ID" value="XM_066858517.1"/>
</dbReference>
<evidence type="ECO:0000256" key="1">
    <source>
        <dbReference type="SAM" id="MobiDB-lite"/>
    </source>
</evidence>
<dbReference type="InterPro" id="IPR016181">
    <property type="entry name" value="Acyl_CoA_acyltransferase"/>
</dbReference>
<accession>A0ABR1UZW5</accession>
<feature type="region of interest" description="Disordered" evidence="1">
    <location>
        <begin position="70"/>
        <end position="93"/>
    </location>
</feature>
<dbReference type="PANTHER" id="PTHR20958">
    <property type="entry name" value="GLYCINE N-ACYLTRANSFERASE-LIKE PROTEIN"/>
    <property type="match status" value="1"/>
</dbReference>
<comment type="caution">
    <text evidence="2">The sequence shown here is derived from an EMBL/GenBank/DDBJ whole genome shotgun (WGS) entry which is preliminary data.</text>
</comment>
<organism evidence="2 3">
    <name type="scientific">Apiospora phragmitis</name>
    <dbReference type="NCBI Taxonomy" id="2905665"/>
    <lineage>
        <taxon>Eukaryota</taxon>
        <taxon>Fungi</taxon>
        <taxon>Dikarya</taxon>
        <taxon>Ascomycota</taxon>
        <taxon>Pezizomycotina</taxon>
        <taxon>Sordariomycetes</taxon>
        <taxon>Xylariomycetidae</taxon>
        <taxon>Amphisphaeriales</taxon>
        <taxon>Apiosporaceae</taxon>
        <taxon>Apiospora</taxon>
    </lineage>
</organism>
<dbReference type="GeneID" id="92091580"/>
<evidence type="ECO:0000313" key="2">
    <source>
        <dbReference type="EMBL" id="KAK8064470.1"/>
    </source>
</evidence>
<dbReference type="Gene3D" id="3.40.630.30">
    <property type="match status" value="1"/>
</dbReference>
<evidence type="ECO:0000313" key="3">
    <source>
        <dbReference type="Proteomes" id="UP001480595"/>
    </source>
</evidence>
<name>A0ABR1UZW5_9PEZI</name>
<dbReference type="SUPFAM" id="SSF55729">
    <property type="entry name" value="Acyl-CoA N-acyltransferases (Nat)"/>
    <property type="match status" value="1"/>
</dbReference>
<evidence type="ECO:0008006" key="4">
    <source>
        <dbReference type="Google" id="ProtNLM"/>
    </source>
</evidence>
<dbReference type="InterPro" id="IPR053225">
    <property type="entry name" value="Acyl-CoA_N-acyltransferase"/>
</dbReference>
<keyword evidence="3" id="KW-1185">Reference proteome</keyword>
<protein>
    <recommendedName>
        <fullName evidence="4">FR47-like domain-containing protein</fullName>
    </recommendedName>
</protein>
<gene>
    <name evidence="2" type="ORF">PG994_007108</name>
</gene>
<sequence length="433" mass="46443">MQEIHVYAVQPNGDFVLESPAPSAGERNSSNKPYTSVDVISFLTRRLPYSLPVLRLLQLGPRNPGTLVITTPLPLQGPVEGKGEEEKESLTTTVRPEHVWTMLVVDRANHPATEIWPFSSLEMYHGAAPHETGPQNAGVLPDNLKDQLPLMFFEEVLRTATTQLLGVISHIPVTWQDTTGAKSSAVLLANVRHTPGSPYCLFGNTHSTVAALLARAESDSGGGGLIHQPSVPYGKYVFPVPAKQQEGAEKKDEQDVGGILLPEGLVWSTIGPDDYADVMAVNKIIRSPTTLAKLKSAAIRETAPRPGGGKPGKAVAFAFAAGDGSVRTLHVDPAYRRQGLAKAVVAKLLGTGLFEPPRSGPLAARQEVLDELVSGKKDGDDDVGTALAFAGIEQSNTGSIKTFQALGGKWLWDVYWIYLDLDRARELAGPKSS</sequence>
<dbReference type="Proteomes" id="UP001480595">
    <property type="component" value="Unassembled WGS sequence"/>
</dbReference>